<dbReference type="Pfam" id="PF00089">
    <property type="entry name" value="Trypsin"/>
    <property type="match status" value="1"/>
</dbReference>
<evidence type="ECO:0000313" key="14">
    <source>
        <dbReference type="Proteomes" id="UP000001819"/>
    </source>
</evidence>
<evidence type="ECO:0000256" key="5">
    <source>
        <dbReference type="ARBA" id="ARBA00022801"/>
    </source>
</evidence>
<evidence type="ECO:0000256" key="8">
    <source>
        <dbReference type="ARBA" id="ARBA00023157"/>
    </source>
</evidence>
<dbReference type="CDD" id="cd00190">
    <property type="entry name" value="Tryp_SPc"/>
    <property type="match status" value="1"/>
</dbReference>
<keyword evidence="4" id="KW-0222">Digestion</keyword>
<dbReference type="InterPro" id="IPR018114">
    <property type="entry name" value="TRYPSIN_HIS"/>
</dbReference>
<evidence type="ECO:0000256" key="12">
    <source>
        <dbReference type="SAM" id="SignalP"/>
    </source>
</evidence>
<evidence type="ECO:0000256" key="7">
    <source>
        <dbReference type="ARBA" id="ARBA00023145"/>
    </source>
</evidence>
<dbReference type="InterPro" id="IPR033116">
    <property type="entry name" value="TRYPSIN_SER"/>
</dbReference>
<dbReference type="GO" id="GO:0007586">
    <property type="term" value="P:digestion"/>
    <property type="evidence" value="ECO:0007669"/>
    <property type="project" value="UniProtKB-KW"/>
</dbReference>
<keyword evidence="6 11" id="KW-0720">Serine protease</keyword>
<dbReference type="SMART" id="SM00020">
    <property type="entry name" value="Tryp_SPc"/>
    <property type="match status" value="1"/>
</dbReference>
<dbReference type="InterPro" id="IPR001314">
    <property type="entry name" value="Peptidase_S1A"/>
</dbReference>
<keyword evidence="7" id="KW-0865">Zymogen</keyword>
<dbReference type="PROSITE" id="PS00135">
    <property type="entry name" value="TRYPSIN_SER"/>
    <property type="match status" value="1"/>
</dbReference>
<comment type="catalytic activity">
    <reaction evidence="9">
        <text>Preferential cleavage: Arg-|-Xaa, Lys-|-Xaa.</text>
        <dbReference type="EC" id="3.4.21.4"/>
    </reaction>
</comment>
<reference evidence="14" key="1">
    <citation type="submission" date="2024-06" db="UniProtKB">
        <authorList>
            <consortium name="RefSeq"/>
        </authorList>
    </citation>
    <scope>NUCLEOTIDE SEQUENCE [LARGE SCALE GENOMIC DNA]</scope>
    <source>
        <strain evidence="14">MV2-25</strain>
    </source>
</reference>
<dbReference type="GeneID" id="4804629"/>
<dbReference type="PRINTS" id="PR00722">
    <property type="entry name" value="CHYMOTRYPSIN"/>
</dbReference>
<evidence type="ECO:0000256" key="10">
    <source>
        <dbReference type="ARBA" id="ARBA00038868"/>
    </source>
</evidence>
<evidence type="ECO:0000256" key="4">
    <source>
        <dbReference type="ARBA" id="ARBA00022757"/>
    </source>
</evidence>
<evidence type="ECO:0000256" key="9">
    <source>
        <dbReference type="ARBA" id="ARBA00036320"/>
    </source>
</evidence>
<sequence>MRCSLEFAFGLLLLLVALEVGKVAATPASDGRIVGGMEVSTIGEFPYQASVQLNGQHICGGAVIGDHFVLTAAHCFEDLEPWSVLDYSVRVGSSEHASGGQLLSLQRIIPHGGYNPQSHDNDLALLILNARLNFTEHLQAVPLASAQDPPSRTRLLVSGWGFQSEEAAGEQQTGAGVASVLRFVEVDHVDIGQCRLAYRQVLPITQGMLCAARDGHDSCQGDSGGPLVGIQEDGSATLYGIVSWGLGCANPDYPGVYTSVTAFRRWIDAQVGAWGWNGLLAGWSGLQ</sequence>
<dbReference type="EC" id="3.4.21.4" evidence="10"/>
<organism evidence="14 15">
    <name type="scientific">Drosophila pseudoobscura pseudoobscura</name>
    <name type="common">Fruit fly</name>
    <dbReference type="NCBI Taxonomy" id="46245"/>
    <lineage>
        <taxon>Eukaryota</taxon>
        <taxon>Metazoa</taxon>
        <taxon>Ecdysozoa</taxon>
        <taxon>Arthropoda</taxon>
        <taxon>Hexapoda</taxon>
        <taxon>Insecta</taxon>
        <taxon>Pterygota</taxon>
        <taxon>Neoptera</taxon>
        <taxon>Endopterygota</taxon>
        <taxon>Diptera</taxon>
        <taxon>Brachycera</taxon>
        <taxon>Muscomorpha</taxon>
        <taxon>Ephydroidea</taxon>
        <taxon>Drosophilidae</taxon>
        <taxon>Drosophila</taxon>
        <taxon>Sophophora</taxon>
    </lineage>
</organism>
<keyword evidence="5 11" id="KW-0378">Hydrolase</keyword>
<dbReference type="Proteomes" id="UP000001819">
    <property type="component" value="Chromosome 3"/>
</dbReference>
<protein>
    <recommendedName>
        <fullName evidence="10">trypsin</fullName>
        <ecNumber evidence="10">3.4.21.4</ecNumber>
    </recommendedName>
</protein>
<feature type="signal peptide" evidence="12">
    <location>
        <begin position="1"/>
        <end position="25"/>
    </location>
</feature>
<dbReference type="PANTHER" id="PTHR24276:SF97">
    <property type="entry name" value="GH13245P2-RELATED"/>
    <property type="match status" value="1"/>
</dbReference>
<evidence type="ECO:0000256" key="2">
    <source>
        <dbReference type="ARBA" id="ARBA00022670"/>
    </source>
</evidence>
<evidence type="ECO:0000256" key="11">
    <source>
        <dbReference type="RuleBase" id="RU363034"/>
    </source>
</evidence>
<dbReference type="Gene3D" id="2.40.10.10">
    <property type="entry name" value="Trypsin-like serine proteases"/>
    <property type="match status" value="1"/>
</dbReference>
<feature type="chain" id="PRO_5026310061" description="trypsin" evidence="12">
    <location>
        <begin position="26"/>
        <end position="287"/>
    </location>
</feature>
<dbReference type="InterPro" id="IPR043504">
    <property type="entry name" value="Peptidase_S1_PA_chymotrypsin"/>
</dbReference>
<dbReference type="PROSITE" id="PS50240">
    <property type="entry name" value="TRYPSIN_DOM"/>
    <property type="match status" value="1"/>
</dbReference>
<dbReference type="SUPFAM" id="SSF50494">
    <property type="entry name" value="Trypsin-like serine proteases"/>
    <property type="match status" value="1"/>
</dbReference>
<dbReference type="InParanoid" id="A0A6I8UUL5"/>
<evidence type="ECO:0000259" key="13">
    <source>
        <dbReference type="PROSITE" id="PS50240"/>
    </source>
</evidence>
<gene>
    <name evidence="15" type="primary">LOC4804629</name>
</gene>
<evidence type="ECO:0000256" key="3">
    <source>
        <dbReference type="ARBA" id="ARBA00022729"/>
    </source>
</evidence>
<dbReference type="AlphaFoldDB" id="A0A6I8UUL5"/>
<keyword evidence="8" id="KW-1015">Disulfide bond</keyword>
<dbReference type="PROSITE" id="PS00134">
    <property type="entry name" value="TRYPSIN_HIS"/>
    <property type="match status" value="1"/>
</dbReference>
<dbReference type="InterPro" id="IPR050430">
    <property type="entry name" value="Peptidase_S1"/>
</dbReference>
<name>A0A6I8UUL5_DROPS</name>
<dbReference type="KEGG" id="dpo:4804629"/>
<keyword evidence="3 12" id="KW-0732">Signal</keyword>
<keyword evidence="2 11" id="KW-0645">Protease</keyword>
<evidence type="ECO:0000313" key="15">
    <source>
        <dbReference type="RefSeq" id="XP_001361161.2"/>
    </source>
</evidence>
<dbReference type="GO" id="GO:0006508">
    <property type="term" value="P:proteolysis"/>
    <property type="evidence" value="ECO:0007669"/>
    <property type="project" value="UniProtKB-KW"/>
</dbReference>
<feature type="domain" description="Peptidase S1" evidence="13">
    <location>
        <begin position="33"/>
        <end position="272"/>
    </location>
</feature>
<dbReference type="RefSeq" id="XP_001361161.2">
    <property type="nucleotide sequence ID" value="XM_001361124.4"/>
</dbReference>
<dbReference type="GO" id="GO:0004252">
    <property type="term" value="F:serine-type endopeptidase activity"/>
    <property type="evidence" value="ECO:0007669"/>
    <property type="project" value="UniProtKB-EC"/>
</dbReference>
<dbReference type="FunFam" id="2.40.10.10:FF:000034">
    <property type="entry name" value="Eupolytin"/>
    <property type="match status" value="1"/>
</dbReference>
<dbReference type="PANTHER" id="PTHR24276">
    <property type="entry name" value="POLYSERASE-RELATED"/>
    <property type="match status" value="1"/>
</dbReference>
<dbReference type="InterPro" id="IPR001254">
    <property type="entry name" value="Trypsin_dom"/>
</dbReference>
<proteinExistence type="inferred from homology"/>
<reference evidence="15" key="2">
    <citation type="submission" date="2025-08" db="UniProtKB">
        <authorList>
            <consortium name="RefSeq"/>
        </authorList>
    </citation>
    <scope>IDENTIFICATION</scope>
    <source>
        <strain evidence="15">MV-25-SWS-2005</strain>
        <tissue evidence="15">Whole body</tissue>
    </source>
</reference>
<comment type="similarity">
    <text evidence="1">Belongs to the peptidase S1 family.</text>
</comment>
<evidence type="ECO:0000256" key="1">
    <source>
        <dbReference type="ARBA" id="ARBA00007664"/>
    </source>
</evidence>
<evidence type="ECO:0000256" key="6">
    <source>
        <dbReference type="ARBA" id="ARBA00022825"/>
    </source>
</evidence>
<keyword evidence="14" id="KW-1185">Reference proteome</keyword>
<dbReference type="OMA" id="AHCFEEP"/>
<accession>A0A6I8UUL5</accession>
<dbReference type="InterPro" id="IPR009003">
    <property type="entry name" value="Peptidase_S1_PA"/>
</dbReference>